<sequence length="102" mass="11286">MNIAARLESLADPGGICVSKTAFDQIETKLPLGYEYLGDQTVKNIAKPVGAYRVLMEPRVTVAGEKEKAKLVPLWRRKAFVAGGVTFVVVVIAALIWNFYFR</sequence>
<proteinExistence type="predicted"/>
<organism evidence="2">
    <name type="scientific">marine sediment metagenome</name>
    <dbReference type="NCBI Taxonomy" id="412755"/>
    <lineage>
        <taxon>unclassified sequences</taxon>
        <taxon>metagenomes</taxon>
        <taxon>ecological metagenomes</taxon>
    </lineage>
</organism>
<keyword evidence="1" id="KW-0812">Transmembrane</keyword>
<protein>
    <recommendedName>
        <fullName evidence="3">Guanylate cyclase domain-containing protein</fullName>
    </recommendedName>
</protein>
<reference evidence="2" key="1">
    <citation type="journal article" date="2014" name="Front. Microbiol.">
        <title>High frequency of phylogenetically diverse reductive dehalogenase-homologous genes in deep subseafloor sedimentary metagenomes.</title>
        <authorList>
            <person name="Kawai M."/>
            <person name="Futagami T."/>
            <person name="Toyoda A."/>
            <person name="Takaki Y."/>
            <person name="Nishi S."/>
            <person name="Hori S."/>
            <person name="Arai W."/>
            <person name="Tsubouchi T."/>
            <person name="Morono Y."/>
            <person name="Uchiyama I."/>
            <person name="Ito T."/>
            <person name="Fujiyama A."/>
            <person name="Inagaki F."/>
            <person name="Takami H."/>
        </authorList>
    </citation>
    <scope>NUCLEOTIDE SEQUENCE</scope>
    <source>
        <strain evidence="2">Expedition CK06-06</strain>
    </source>
</reference>
<keyword evidence="1" id="KW-0472">Membrane</keyword>
<dbReference type="AlphaFoldDB" id="X1G0S7"/>
<evidence type="ECO:0000256" key="1">
    <source>
        <dbReference type="SAM" id="Phobius"/>
    </source>
</evidence>
<dbReference type="InterPro" id="IPR029787">
    <property type="entry name" value="Nucleotide_cyclase"/>
</dbReference>
<dbReference type="SUPFAM" id="SSF55073">
    <property type="entry name" value="Nucleotide cyclase"/>
    <property type="match status" value="1"/>
</dbReference>
<feature type="transmembrane region" description="Helical" evidence="1">
    <location>
        <begin position="79"/>
        <end position="100"/>
    </location>
</feature>
<accession>X1G0S7</accession>
<gene>
    <name evidence="2" type="ORF">S03H2_26502</name>
</gene>
<keyword evidence="1" id="KW-1133">Transmembrane helix</keyword>
<dbReference type="Gene3D" id="3.30.70.1230">
    <property type="entry name" value="Nucleotide cyclase"/>
    <property type="match status" value="1"/>
</dbReference>
<evidence type="ECO:0000313" key="2">
    <source>
        <dbReference type="EMBL" id="GAH51466.1"/>
    </source>
</evidence>
<evidence type="ECO:0008006" key="3">
    <source>
        <dbReference type="Google" id="ProtNLM"/>
    </source>
</evidence>
<name>X1G0S7_9ZZZZ</name>
<comment type="caution">
    <text evidence="2">The sequence shown here is derived from an EMBL/GenBank/DDBJ whole genome shotgun (WGS) entry which is preliminary data.</text>
</comment>
<dbReference type="EMBL" id="BARU01015399">
    <property type="protein sequence ID" value="GAH51466.1"/>
    <property type="molecule type" value="Genomic_DNA"/>
</dbReference>
<feature type="non-terminal residue" evidence="2">
    <location>
        <position position="102"/>
    </location>
</feature>